<keyword evidence="1" id="KW-0812">Transmembrane</keyword>
<keyword evidence="3" id="KW-1185">Reference proteome</keyword>
<protein>
    <submittedName>
        <fullName evidence="2">Uncharacterized protein</fullName>
    </submittedName>
</protein>
<dbReference type="OrthoDB" id="2907435at2759"/>
<keyword evidence="1" id="KW-0472">Membrane</keyword>
<feature type="transmembrane region" description="Helical" evidence="1">
    <location>
        <begin position="213"/>
        <end position="235"/>
    </location>
</feature>
<proteinExistence type="predicted"/>
<name>A0A8H7D888_9AGAR</name>
<feature type="transmembrane region" description="Helical" evidence="1">
    <location>
        <begin position="167"/>
        <end position="192"/>
    </location>
</feature>
<sequence>MSSVISETEYVRFEIIKSATSLFFDGICILLAVQACYLLRRRKSSGHGVLTWAMVLACSFGIAKMIHQVVFTAMLLGWYQSVKETERLPRGPFERLAQMKTQQDGIFLLINNFFADSLFIYRCYVIWAESRSRRQVVCIPLLLALLITTLGIVIVSLLPNHSGMNELFIVAIVGMIMVNLILTGLTAGRIWWTRRQLQVTVNGKTTLIRRHNTAIAILLESSAVYLVFMVLFLIAENLGSATLFSPGISVLSGASGQLMNISPALLVVRVSLTRSVDVDPTADTHLKLESSAY</sequence>
<reference evidence="2" key="1">
    <citation type="submission" date="2020-05" db="EMBL/GenBank/DDBJ databases">
        <title>Mycena genomes resolve the evolution of fungal bioluminescence.</title>
        <authorList>
            <person name="Tsai I.J."/>
        </authorList>
    </citation>
    <scope>NUCLEOTIDE SEQUENCE</scope>
    <source>
        <strain evidence="2">CCC161011</strain>
    </source>
</reference>
<evidence type="ECO:0000313" key="2">
    <source>
        <dbReference type="EMBL" id="KAF7364990.1"/>
    </source>
</evidence>
<dbReference type="Proteomes" id="UP000620124">
    <property type="component" value="Unassembled WGS sequence"/>
</dbReference>
<feature type="transmembrane region" description="Helical" evidence="1">
    <location>
        <begin position="20"/>
        <end position="39"/>
    </location>
</feature>
<accession>A0A8H7D888</accession>
<organism evidence="2 3">
    <name type="scientific">Mycena venus</name>
    <dbReference type="NCBI Taxonomy" id="2733690"/>
    <lineage>
        <taxon>Eukaryota</taxon>
        <taxon>Fungi</taxon>
        <taxon>Dikarya</taxon>
        <taxon>Basidiomycota</taxon>
        <taxon>Agaricomycotina</taxon>
        <taxon>Agaricomycetes</taxon>
        <taxon>Agaricomycetidae</taxon>
        <taxon>Agaricales</taxon>
        <taxon>Marasmiineae</taxon>
        <taxon>Mycenaceae</taxon>
        <taxon>Mycena</taxon>
    </lineage>
</organism>
<feature type="transmembrane region" description="Helical" evidence="1">
    <location>
        <begin position="136"/>
        <end position="155"/>
    </location>
</feature>
<dbReference type="EMBL" id="JACAZI010000003">
    <property type="protein sequence ID" value="KAF7364990.1"/>
    <property type="molecule type" value="Genomic_DNA"/>
</dbReference>
<dbReference type="AlphaFoldDB" id="A0A8H7D888"/>
<feature type="transmembrane region" description="Helical" evidence="1">
    <location>
        <begin position="105"/>
        <end position="124"/>
    </location>
</feature>
<feature type="transmembrane region" description="Helical" evidence="1">
    <location>
        <begin position="51"/>
        <end position="79"/>
    </location>
</feature>
<gene>
    <name evidence="2" type="ORF">MVEN_00370000</name>
</gene>
<evidence type="ECO:0000256" key="1">
    <source>
        <dbReference type="SAM" id="Phobius"/>
    </source>
</evidence>
<keyword evidence="1" id="KW-1133">Transmembrane helix</keyword>
<evidence type="ECO:0000313" key="3">
    <source>
        <dbReference type="Proteomes" id="UP000620124"/>
    </source>
</evidence>
<comment type="caution">
    <text evidence="2">The sequence shown here is derived from an EMBL/GenBank/DDBJ whole genome shotgun (WGS) entry which is preliminary data.</text>
</comment>